<feature type="region of interest" description="Disordered" evidence="1">
    <location>
        <begin position="26"/>
        <end position="111"/>
    </location>
</feature>
<evidence type="ECO:0000256" key="1">
    <source>
        <dbReference type="SAM" id="MobiDB-lite"/>
    </source>
</evidence>
<protein>
    <recommendedName>
        <fullName evidence="5">Cell envelope biogenesis protein TolA</fullName>
    </recommendedName>
</protein>
<accession>A0A328ADM2</accession>
<dbReference type="EMBL" id="QFYR01000002">
    <property type="protein sequence ID" value="RAK52933.1"/>
    <property type="molecule type" value="Genomic_DNA"/>
</dbReference>
<keyword evidence="4" id="KW-1185">Reference proteome</keyword>
<proteinExistence type="predicted"/>
<keyword evidence="2" id="KW-0732">Signal</keyword>
<organism evidence="3 4">
    <name type="scientific">Phenylobacterium deserti</name>
    <dbReference type="NCBI Taxonomy" id="1914756"/>
    <lineage>
        <taxon>Bacteria</taxon>
        <taxon>Pseudomonadati</taxon>
        <taxon>Pseudomonadota</taxon>
        <taxon>Alphaproteobacteria</taxon>
        <taxon>Caulobacterales</taxon>
        <taxon>Caulobacteraceae</taxon>
        <taxon>Phenylobacterium</taxon>
    </lineage>
</organism>
<dbReference type="RefSeq" id="WP_111515218.1">
    <property type="nucleotide sequence ID" value="NZ_QFYR01000002.1"/>
</dbReference>
<sequence>MRETCIKIALSATVAAVTVTGAAQAQTGFGSKKPGGFGTFKPSGFGAPSPQPAHKAPGVSQAPGVQPRRTTTTEIKPIEPMTPLGPKADEEPFKPYKAYETPAPAKPKSRF</sequence>
<evidence type="ECO:0000313" key="3">
    <source>
        <dbReference type="EMBL" id="RAK52933.1"/>
    </source>
</evidence>
<evidence type="ECO:0000313" key="4">
    <source>
        <dbReference type="Proteomes" id="UP000249725"/>
    </source>
</evidence>
<evidence type="ECO:0000256" key="2">
    <source>
        <dbReference type="SAM" id="SignalP"/>
    </source>
</evidence>
<dbReference type="AlphaFoldDB" id="A0A328ADM2"/>
<comment type="caution">
    <text evidence="3">The sequence shown here is derived from an EMBL/GenBank/DDBJ whole genome shotgun (WGS) entry which is preliminary data.</text>
</comment>
<feature type="chain" id="PRO_5016431794" description="Cell envelope biogenesis protein TolA" evidence="2">
    <location>
        <begin position="26"/>
        <end position="111"/>
    </location>
</feature>
<dbReference type="Proteomes" id="UP000249725">
    <property type="component" value="Unassembled WGS sequence"/>
</dbReference>
<name>A0A328ADM2_9CAUL</name>
<gene>
    <name evidence="3" type="ORF">DJ018_12210</name>
</gene>
<evidence type="ECO:0008006" key="5">
    <source>
        <dbReference type="Google" id="ProtNLM"/>
    </source>
</evidence>
<reference evidence="4" key="1">
    <citation type="submission" date="2018-05" db="EMBL/GenBank/DDBJ databases">
        <authorList>
            <person name="Li X."/>
        </authorList>
    </citation>
    <scope>NUCLEOTIDE SEQUENCE [LARGE SCALE GENOMIC DNA]</scope>
    <source>
        <strain evidence="4">YIM 73061</strain>
    </source>
</reference>
<feature type="signal peptide" evidence="2">
    <location>
        <begin position="1"/>
        <end position="25"/>
    </location>
</feature>